<comment type="caution">
    <text evidence="2">The sequence shown here is derived from an EMBL/GenBank/DDBJ whole genome shotgun (WGS) entry which is preliminary data.</text>
</comment>
<organism evidence="2 3">
    <name type="scientific">Streptomyces echinoruber</name>
    <dbReference type="NCBI Taxonomy" id="68898"/>
    <lineage>
        <taxon>Bacteria</taxon>
        <taxon>Bacillati</taxon>
        <taxon>Actinomycetota</taxon>
        <taxon>Actinomycetes</taxon>
        <taxon>Kitasatosporales</taxon>
        <taxon>Streptomycetaceae</taxon>
        <taxon>Streptomyces</taxon>
    </lineage>
</organism>
<accession>A0A918RLN1</accession>
<proteinExistence type="predicted"/>
<dbReference type="AlphaFoldDB" id="A0A918RLN1"/>
<sequence length="283" mass="31553">MSAHDQLTPQQRATLAEQLGDAQPATAGLLMSFGKSIQDRREHDHTTQLEDWYCLNLAAYMGERVAAVLRRLLDAEARAERRLTAWKLCRTRARALADAADRYAARARQGQTALQDALVAIIGAQMERDAARSATLREVDERLAAMQLPEHLKGTLNAGSYADAWRRCRDIVQAMADEAEREKDTSGGGQPHEGESTPFAGLPAHVTVFELPWTGSTLPLQLRRSTAGGDRLMICDREGRRWHRDHGFVYERDDDERTRTDTRFPLAEAWPLAQRIAAGEAGP</sequence>
<evidence type="ECO:0000313" key="2">
    <source>
        <dbReference type="EMBL" id="GHA01248.1"/>
    </source>
</evidence>
<evidence type="ECO:0000313" key="3">
    <source>
        <dbReference type="Proteomes" id="UP000623010"/>
    </source>
</evidence>
<dbReference type="Proteomes" id="UP000623010">
    <property type="component" value="Unassembled WGS sequence"/>
</dbReference>
<keyword evidence="3" id="KW-1185">Reference proteome</keyword>
<dbReference type="RefSeq" id="WP_190059340.1">
    <property type="nucleotide sequence ID" value="NZ_BMWH01000020.1"/>
</dbReference>
<gene>
    <name evidence="2" type="ORF">GCM10010389_45730</name>
</gene>
<evidence type="ECO:0000256" key="1">
    <source>
        <dbReference type="SAM" id="MobiDB-lite"/>
    </source>
</evidence>
<dbReference type="EMBL" id="BMWH01000020">
    <property type="protein sequence ID" value="GHA01248.1"/>
    <property type="molecule type" value="Genomic_DNA"/>
</dbReference>
<name>A0A918RLN1_9ACTN</name>
<feature type="region of interest" description="Disordered" evidence="1">
    <location>
        <begin position="177"/>
        <end position="196"/>
    </location>
</feature>
<reference evidence="2" key="2">
    <citation type="submission" date="2020-09" db="EMBL/GenBank/DDBJ databases">
        <authorList>
            <person name="Sun Q."/>
            <person name="Ohkuma M."/>
        </authorList>
    </citation>
    <scope>NUCLEOTIDE SEQUENCE</scope>
    <source>
        <strain evidence="2">JCM 5016</strain>
    </source>
</reference>
<reference evidence="2" key="1">
    <citation type="journal article" date="2014" name="Int. J. Syst. Evol. Microbiol.">
        <title>Complete genome sequence of Corynebacterium casei LMG S-19264T (=DSM 44701T), isolated from a smear-ripened cheese.</title>
        <authorList>
            <consortium name="US DOE Joint Genome Institute (JGI-PGF)"/>
            <person name="Walter F."/>
            <person name="Albersmeier A."/>
            <person name="Kalinowski J."/>
            <person name="Ruckert C."/>
        </authorList>
    </citation>
    <scope>NUCLEOTIDE SEQUENCE</scope>
    <source>
        <strain evidence="2">JCM 5016</strain>
    </source>
</reference>
<protein>
    <submittedName>
        <fullName evidence="2">Uncharacterized protein</fullName>
    </submittedName>
</protein>